<dbReference type="PANTHER" id="PTHR46457:SF1">
    <property type="entry name" value="DNA REPAIR PROTEIN RAD51 HOMOLOG 4"/>
    <property type="match status" value="1"/>
</dbReference>
<evidence type="ECO:0000313" key="4">
    <source>
        <dbReference type="EMBL" id="KIM58349.1"/>
    </source>
</evidence>
<dbReference type="GO" id="GO:0140664">
    <property type="term" value="F:ATP-dependent DNA damage sensor activity"/>
    <property type="evidence" value="ECO:0007669"/>
    <property type="project" value="InterPro"/>
</dbReference>
<dbReference type="EMBL" id="KN822087">
    <property type="protein sequence ID" value="KIM58349.1"/>
    <property type="molecule type" value="Genomic_DNA"/>
</dbReference>
<dbReference type="GO" id="GO:0005524">
    <property type="term" value="F:ATP binding"/>
    <property type="evidence" value="ECO:0007669"/>
    <property type="project" value="InterPro"/>
</dbReference>
<dbReference type="AlphaFoldDB" id="A0A0C3DQ74"/>
<protein>
    <recommendedName>
        <fullName evidence="3">RecA family profile 1 domain-containing protein</fullName>
    </recommendedName>
</protein>
<dbReference type="OrthoDB" id="336321at2759"/>
<reference evidence="5" key="2">
    <citation type="submission" date="2015-01" db="EMBL/GenBank/DDBJ databases">
        <title>Evolutionary Origins and Diversification of the Mycorrhizal Mutualists.</title>
        <authorList>
            <consortium name="DOE Joint Genome Institute"/>
            <consortium name="Mycorrhizal Genomics Consortium"/>
            <person name="Kohler A."/>
            <person name="Kuo A."/>
            <person name="Nagy L.G."/>
            <person name="Floudas D."/>
            <person name="Copeland A."/>
            <person name="Barry K.W."/>
            <person name="Cichocki N."/>
            <person name="Veneault-Fourrey C."/>
            <person name="LaButti K."/>
            <person name="Lindquist E.A."/>
            <person name="Lipzen A."/>
            <person name="Lundell T."/>
            <person name="Morin E."/>
            <person name="Murat C."/>
            <person name="Riley R."/>
            <person name="Ohm R."/>
            <person name="Sun H."/>
            <person name="Tunlid A."/>
            <person name="Henrissat B."/>
            <person name="Grigoriev I.V."/>
            <person name="Hibbett D.S."/>
            <person name="Martin F."/>
        </authorList>
    </citation>
    <scope>NUCLEOTIDE SEQUENCE [LARGE SCALE GENOMIC DNA]</scope>
    <source>
        <strain evidence="5">Foug A</strain>
    </source>
</reference>
<gene>
    <name evidence="4" type="ORF">SCLCIDRAFT_1218697</name>
</gene>
<dbReference type="InterPro" id="IPR027417">
    <property type="entry name" value="P-loop_NTPase"/>
</dbReference>
<dbReference type="GO" id="GO:0000723">
    <property type="term" value="P:telomere maintenance"/>
    <property type="evidence" value="ECO:0007669"/>
    <property type="project" value="TreeGrafter"/>
</dbReference>
<dbReference type="InterPro" id="IPR013632">
    <property type="entry name" value="Rad51_C"/>
</dbReference>
<evidence type="ECO:0000259" key="3">
    <source>
        <dbReference type="PROSITE" id="PS50162"/>
    </source>
</evidence>
<dbReference type="GO" id="GO:0000724">
    <property type="term" value="P:double-strand break repair via homologous recombination"/>
    <property type="evidence" value="ECO:0007669"/>
    <property type="project" value="TreeGrafter"/>
</dbReference>
<dbReference type="STRING" id="1036808.A0A0C3DQ74"/>
<dbReference type="Gene3D" id="3.40.50.300">
    <property type="entry name" value="P-loop containing nucleotide triphosphate hydrolases"/>
    <property type="match status" value="1"/>
</dbReference>
<keyword evidence="2" id="KW-0539">Nucleus</keyword>
<dbReference type="Proteomes" id="UP000053989">
    <property type="component" value="Unassembled WGS sequence"/>
</dbReference>
<proteinExistence type="predicted"/>
<name>A0A0C3DQ74_9AGAM</name>
<dbReference type="GO" id="GO:0003697">
    <property type="term" value="F:single-stranded DNA binding"/>
    <property type="evidence" value="ECO:0007669"/>
    <property type="project" value="TreeGrafter"/>
</dbReference>
<dbReference type="InterPro" id="IPR051988">
    <property type="entry name" value="HRR_RAD51_Paralog"/>
</dbReference>
<dbReference type="PROSITE" id="PS50162">
    <property type="entry name" value="RECA_2"/>
    <property type="match status" value="1"/>
</dbReference>
<dbReference type="GO" id="GO:0033063">
    <property type="term" value="C:Rad51B-Rad51C-Rad51D-XRCC2 complex"/>
    <property type="evidence" value="ECO:0007669"/>
    <property type="project" value="TreeGrafter"/>
</dbReference>
<dbReference type="GO" id="GO:0042148">
    <property type="term" value="P:DNA strand invasion"/>
    <property type="evidence" value="ECO:0007669"/>
    <property type="project" value="TreeGrafter"/>
</dbReference>
<sequence>MRLHSFIPTIPSHLVSALEDCGIKTDTDLLFFDGSNIDILAKLPPGIVSLREFEEYTSLVAEHASAPATRGDQELETVLLRQDENAADVSCGVQELDALVGGFGGGRVFEISGEKGSGKTALALQISLRMLTAHANTSVLWMDTCGGFSAERTLRLANELNAEAASTVLERLQVSLVLNIETAQDLIADLHSLMDAGTEPRTPRPRCIVIDSVTPLLAPLLTAFSAQGHATMTSFMRELRNLARTYYLTFLVINDTSSCLPHNPDSVFAFTTRKPALGPSFTFLTDCTLWLSKTKNTQEAREGTSMHVAEVFRSRTTQSKTWCSFKIRRGVLYSAA</sequence>
<dbReference type="GO" id="GO:0007131">
    <property type="term" value="P:reciprocal meiotic recombination"/>
    <property type="evidence" value="ECO:0007669"/>
    <property type="project" value="TreeGrafter"/>
</dbReference>
<dbReference type="InParanoid" id="A0A0C3DQ74"/>
<evidence type="ECO:0000256" key="2">
    <source>
        <dbReference type="ARBA" id="ARBA00023242"/>
    </source>
</evidence>
<keyword evidence="5" id="KW-1185">Reference proteome</keyword>
<comment type="subcellular location">
    <subcellularLocation>
        <location evidence="1">Nucleus</location>
    </subcellularLocation>
</comment>
<dbReference type="GO" id="GO:0005815">
    <property type="term" value="C:microtubule organizing center"/>
    <property type="evidence" value="ECO:0007669"/>
    <property type="project" value="TreeGrafter"/>
</dbReference>
<evidence type="ECO:0000256" key="1">
    <source>
        <dbReference type="ARBA" id="ARBA00004123"/>
    </source>
</evidence>
<dbReference type="GO" id="GO:0000400">
    <property type="term" value="F:four-way junction DNA binding"/>
    <property type="evidence" value="ECO:0007669"/>
    <property type="project" value="TreeGrafter"/>
</dbReference>
<reference evidence="4 5" key="1">
    <citation type="submission" date="2014-04" db="EMBL/GenBank/DDBJ databases">
        <authorList>
            <consortium name="DOE Joint Genome Institute"/>
            <person name="Kuo A."/>
            <person name="Kohler A."/>
            <person name="Nagy L.G."/>
            <person name="Floudas D."/>
            <person name="Copeland A."/>
            <person name="Barry K.W."/>
            <person name="Cichocki N."/>
            <person name="Veneault-Fourrey C."/>
            <person name="LaButti K."/>
            <person name="Lindquist E.A."/>
            <person name="Lipzen A."/>
            <person name="Lundell T."/>
            <person name="Morin E."/>
            <person name="Murat C."/>
            <person name="Sun H."/>
            <person name="Tunlid A."/>
            <person name="Henrissat B."/>
            <person name="Grigoriev I.V."/>
            <person name="Hibbett D.S."/>
            <person name="Martin F."/>
            <person name="Nordberg H.P."/>
            <person name="Cantor M.N."/>
            <person name="Hua S.X."/>
        </authorList>
    </citation>
    <scope>NUCLEOTIDE SEQUENCE [LARGE SCALE GENOMIC DNA]</scope>
    <source>
        <strain evidence="4 5">Foug A</strain>
    </source>
</reference>
<feature type="domain" description="RecA family profile 1" evidence="3">
    <location>
        <begin position="85"/>
        <end position="256"/>
    </location>
</feature>
<dbReference type="GO" id="GO:0005657">
    <property type="term" value="C:replication fork"/>
    <property type="evidence" value="ECO:0007669"/>
    <property type="project" value="TreeGrafter"/>
</dbReference>
<dbReference type="Pfam" id="PF08423">
    <property type="entry name" value="Rad51"/>
    <property type="match status" value="1"/>
</dbReference>
<dbReference type="PANTHER" id="PTHR46457">
    <property type="entry name" value="DNA REPAIR PROTEIN RAD51 HOMOLOG 4"/>
    <property type="match status" value="1"/>
</dbReference>
<evidence type="ECO:0000313" key="5">
    <source>
        <dbReference type="Proteomes" id="UP000053989"/>
    </source>
</evidence>
<dbReference type="HOGENOM" id="CLU_048777_0_0_1"/>
<organism evidence="4 5">
    <name type="scientific">Scleroderma citrinum Foug A</name>
    <dbReference type="NCBI Taxonomy" id="1036808"/>
    <lineage>
        <taxon>Eukaryota</taxon>
        <taxon>Fungi</taxon>
        <taxon>Dikarya</taxon>
        <taxon>Basidiomycota</taxon>
        <taxon>Agaricomycotina</taxon>
        <taxon>Agaricomycetes</taxon>
        <taxon>Agaricomycetidae</taxon>
        <taxon>Boletales</taxon>
        <taxon>Sclerodermatineae</taxon>
        <taxon>Sclerodermataceae</taxon>
        <taxon>Scleroderma</taxon>
    </lineage>
</organism>
<dbReference type="FunCoup" id="A0A0C3DQ74">
    <property type="interactions" value="2"/>
</dbReference>
<accession>A0A0C3DQ74</accession>
<dbReference type="SUPFAM" id="SSF52540">
    <property type="entry name" value="P-loop containing nucleoside triphosphate hydrolases"/>
    <property type="match status" value="1"/>
</dbReference>
<dbReference type="InterPro" id="IPR020588">
    <property type="entry name" value="RecA_ATP-bd"/>
</dbReference>